<dbReference type="EMBL" id="MU002238">
    <property type="protein sequence ID" value="KAF2788198.1"/>
    <property type="molecule type" value="Genomic_DNA"/>
</dbReference>
<organism evidence="3 4">
    <name type="scientific">Melanomma pulvis-pyrius CBS 109.77</name>
    <dbReference type="NCBI Taxonomy" id="1314802"/>
    <lineage>
        <taxon>Eukaryota</taxon>
        <taxon>Fungi</taxon>
        <taxon>Dikarya</taxon>
        <taxon>Ascomycota</taxon>
        <taxon>Pezizomycotina</taxon>
        <taxon>Dothideomycetes</taxon>
        <taxon>Pleosporomycetidae</taxon>
        <taxon>Pleosporales</taxon>
        <taxon>Melanommataceae</taxon>
        <taxon>Melanomma</taxon>
    </lineage>
</organism>
<accession>A0A6A6WWC4</accession>
<protein>
    <submittedName>
        <fullName evidence="3">Uncharacterized protein</fullName>
    </submittedName>
</protein>
<feature type="compositionally biased region" description="Low complexity" evidence="2">
    <location>
        <begin position="74"/>
        <end position="87"/>
    </location>
</feature>
<feature type="region of interest" description="Disordered" evidence="2">
    <location>
        <begin position="1"/>
        <end position="27"/>
    </location>
</feature>
<dbReference type="AlphaFoldDB" id="A0A6A6WWC4"/>
<keyword evidence="4" id="KW-1185">Reference proteome</keyword>
<name>A0A6A6WWC4_9PLEO</name>
<feature type="coiled-coil region" evidence="1">
    <location>
        <begin position="156"/>
        <end position="193"/>
    </location>
</feature>
<evidence type="ECO:0000313" key="3">
    <source>
        <dbReference type="EMBL" id="KAF2788198.1"/>
    </source>
</evidence>
<gene>
    <name evidence="3" type="ORF">K505DRAFT_353362</name>
</gene>
<dbReference type="Proteomes" id="UP000799757">
    <property type="component" value="Unassembled WGS sequence"/>
</dbReference>
<reference evidence="3" key="1">
    <citation type="journal article" date="2020" name="Stud. Mycol.">
        <title>101 Dothideomycetes genomes: a test case for predicting lifestyles and emergence of pathogens.</title>
        <authorList>
            <person name="Haridas S."/>
            <person name="Albert R."/>
            <person name="Binder M."/>
            <person name="Bloem J."/>
            <person name="Labutti K."/>
            <person name="Salamov A."/>
            <person name="Andreopoulos B."/>
            <person name="Baker S."/>
            <person name="Barry K."/>
            <person name="Bills G."/>
            <person name="Bluhm B."/>
            <person name="Cannon C."/>
            <person name="Castanera R."/>
            <person name="Culley D."/>
            <person name="Daum C."/>
            <person name="Ezra D."/>
            <person name="Gonzalez J."/>
            <person name="Henrissat B."/>
            <person name="Kuo A."/>
            <person name="Liang C."/>
            <person name="Lipzen A."/>
            <person name="Lutzoni F."/>
            <person name="Magnuson J."/>
            <person name="Mondo S."/>
            <person name="Nolan M."/>
            <person name="Ohm R."/>
            <person name="Pangilinan J."/>
            <person name="Park H.-J."/>
            <person name="Ramirez L."/>
            <person name="Alfaro M."/>
            <person name="Sun H."/>
            <person name="Tritt A."/>
            <person name="Yoshinaga Y."/>
            <person name="Zwiers L.-H."/>
            <person name="Turgeon B."/>
            <person name="Goodwin S."/>
            <person name="Spatafora J."/>
            <person name="Crous P."/>
            <person name="Grigoriev I."/>
        </authorList>
    </citation>
    <scope>NUCLEOTIDE SEQUENCE</scope>
    <source>
        <strain evidence="3">CBS 109.77</strain>
    </source>
</reference>
<evidence type="ECO:0000313" key="4">
    <source>
        <dbReference type="Proteomes" id="UP000799757"/>
    </source>
</evidence>
<sequence length="206" mass="22739">MSPNAPLTPGDDQDPSPTAPVIDYSPPTVPYNAVFENALMTAILYPSDNNPPAPPRQQTSDTNPNSDSTLHIDPTTLPVPLTSPLRTHPSPIPGVLLTHANGYHTGGPGPTPSSVAEFAEKFIKDHGIEDAGQLERVVEAKIQEMMEIVRERMREREKAVKHNEGIERELSNLEELRNVERRVAERIKEGRRKRGEGGEEAMDIDE</sequence>
<keyword evidence="1" id="KW-0175">Coiled coil</keyword>
<evidence type="ECO:0000256" key="2">
    <source>
        <dbReference type="SAM" id="MobiDB-lite"/>
    </source>
</evidence>
<dbReference type="OrthoDB" id="3926908at2759"/>
<feature type="region of interest" description="Disordered" evidence="2">
    <location>
        <begin position="45"/>
        <end position="90"/>
    </location>
</feature>
<proteinExistence type="predicted"/>
<evidence type="ECO:0000256" key="1">
    <source>
        <dbReference type="SAM" id="Coils"/>
    </source>
</evidence>
<feature type="compositionally biased region" description="Polar residues" evidence="2">
    <location>
        <begin position="56"/>
        <end position="69"/>
    </location>
</feature>